<keyword evidence="3" id="KW-1185">Reference proteome</keyword>
<dbReference type="PANTHER" id="PTHR16138:SF7">
    <property type="entry name" value="PALMITOYL-PROTEIN THIOESTERASE ABHD10, MITOCHONDRIAL"/>
    <property type="match status" value="1"/>
</dbReference>
<dbReference type="PANTHER" id="PTHR16138">
    <property type="entry name" value="MYCOPHENOLIC ACID ACYL-GLUCURONIDE ESTERASE, MITOCHONDRIAL"/>
    <property type="match status" value="1"/>
</dbReference>
<sequence length="208" mass="23358">MGDYIYLHGFASSPQSYKGQCLHSHLETVGIDLRLPDLNQGDFNHLTLTRQINQITQQLQGPTTLIGSSLGGLVAAWVAEQSAAIERLVLLAPAFDFLQQWLPRLGQTQLQQWQSTGWLSVYHYGLKAQQRLHYDFLTDAQRYADHQLQRSLPTLILHGTQDDVIALDASQRYAQTRPWVTLHPLDTDHGMANAMGEIADAVADFCHL</sequence>
<name>A0ABS5Y686_9CYAN</name>
<organism evidence="2 3">
    <name type="scientific">Leptothoe kymatousa TAU-MAC 1615</name>
    <dbReference type="NCBI Taxonomy" id="2364775"/>
    <lineage>
        <taxon>Bacteria</taxon>
        <taxon>Bacillati</taxon>
        <taxon>Cyanobacteriota</taxon>
        <taxon>Cyanophyceae</taxon>
        <taxon>Nodosilineales</taxon>
        <taxon>Cymatolegaceae</taxon>
        <taxon>Leptothoe</taxon>
        <taxon>Leptothoe kymatousa</taxon>
    </lineage>
</organism>
<comment type="caution">
    <text evidence="2">The sequence shown here is derived from an EMBL/GenBank/DDBJ whole genome shotgun (WGS) entry which is preliminary data.</text>
</comment>
<evidence type="ECO:0000313" key="2">
    <source>
        <dbReference type="EMBL" id="MBT9313281.1"/>
    </source>
</evidence>
<dbReference type="InterPro" id="IPR008886">
    <property type="entry name" value="UPF0227/Esterase_YqiA"/>
</dbReference>
<accession>A0ABS5Y686</accession>
<protein>
    <submittedName>
        <fullName evidence="2">Alpha/beta fold hydrolase</fullName>
    </submittedName>
</protein>
<dbReference type="InterPro" id="IPR029058">
    <property type="entry name" value="AB_hydrolase_fold"/>
</dbReference>
<dbReference type="GO" id="GO:0016787">
    <property type="term" value="F:hydrolase activity"/>
    <property type="evidence" value="ECO:0007669"/>
    <property type="project" value="UniProtKB-KW"/>
</dbReference>
<dbReference type="Gene3D" id="3.40.50.1820">
    <property type="entry name" value="alpha/beta hydrolase"/>
    <property type="match status" value="1"/>
</dbReference>
<evidence type="ECO:0000313" key="3">
    <source>
        <dbReference type="Proteomes" id="UP001196661"/>
    </source>
</evidence>
<reference evidence="2 3" key="1">
    <citation type="journal article" date="2021" name="Mar. Drugs">
        <title>Genome Reduction and Secondary Metabolism of the Marine Sponge-Associated Cyanobacterium Leptothoe.</title>
        <authorList>
            <person name="Konstantinou D."/>
            <person name="Popin R.V."/>
            <person name="Fewer D.P."/>
            <person name="Sivonen K."/>
            <person name="Gkelis S."/>
        </authorList>
    </citation>
    <scope>NUCLEOTIDE SEQUENCE [LARGE SCALE GENOMIC DNA]</scope>
    <source>
        <strain evidence="2 3">TAU-MAC 1615</strain>
    </source>
</reference>
<dbReference type="EMBL" id="JADOER010000012">
    <property type="protein sequence ID" value="MBT9313281.1"/>
    <property type="molecule type" value="Genomic_DNA"/>
</dbReference>
<proteinExistence type="predicted"/>
<evidence type="ECO:0000256" key="1">
    <source>
        <dbReference type="ARBA" id="ARBA00022801"/>
    </source>
</evidence>
<dbReference type="SUPFAM" id="SSF53474">
    <property type="entry name" value="alpha/beta-Hydrolases"/>
    <property type="match status" value="1"/>
</dbReference>
<dbReference type="InterPro" id="IPR052382">
    <property type="entry name" value="ABHD10_acyl-thioesterase"/>
</dbReference>
<keyword evidence="1 2" id="KW-0378">Hydrolase</keyword>
<dbReference type="Proteomes" id="UP001196661">
    <property type="component" value="Unassembled WGS sequence"/>
</dbReference>
<gene>
    <name evidence="2" type="ORF">IXB28_13780</name>
</gene>
<dbReference type="Pfam" id="PF05728">
    <property type="entry name" value="UPF0227"/>
    <property type="match status" value="1"/>
</dbReference>